<keyword evidence="1" id="KW-1133">Transmembrane helix</keyword>
<accession>B7BD79</accession>
<keyword evidence="1" id="KW-0472">Membrane</keyword>
<sequence>SNALLRRGSSVRIAPESHNLKKYPVDINCLPGIFLCFGCFVWMLADIFIDQICRNCISIAYIYNNFERYILFALKKK</sequence>
<organism evidence="2 3">
    <name type="scientific">Parabacteroides johnsonii DSM 18315</name>
    <dbReference type="NCBI Taxonomy" id="537006"/>
    <lineage>
        <taxon>Bacteria</taxon>
        <taxon>Pseudomonadati</taxon>
        <taxon>Bacteroidota</taxon>
        <taxon>Bacteroidia</taxon>
        <taxon>Bacteroidales</taxon>
        <taxon>Tannerellaceae</taxon>
        <taxon>Parabacteroides</taxon>
    </lineage>
</organism>
<proteinExistence type="predicted"/>
<feature type="non-terminal residue" evidence="2">
    <location>
        <position position="1"/>
    </location>
</feature>
<dbReference type="AlphaFoldDB" id="B7BD79"/>
<feature type="transmembrane region" description="Helical" evidence="1">
    <location>
        <begin position="30"/>
        <end position="49"/>
    </location>
</feature>
<dbReference type="HOGENOM" id="CLU_2643888_0_0_10"/>
<name>B7BD79_9BACT</name>
<gene>
    <name evidence="2" type="ORF">PRABACTJOHN_02999</name>
</gene>
<dbReference type="Proteomes" id="UP000005510">
    <property type="component" value="Unassembled WGS sequence"/>
</dbReference>
<protein>
    <submittedName>
        <fullName evidence="2">Uncharacterized protein</fullName>
    </submittedName>
</protein>
<evidence type="ECO:0000313" key="3">
    <source>
        <dbReference type="Proteomes" id="UP000005510"/>
    </source>
</evidence>
<evidence type="ECO:0000256" key="1">
    <source>
        <dbReference type="SAM" id="Phobius"/>
    </source>
</evidence>
<keyword evidence="1" id="KW-0812">Transmembrane</keyword>
<dbReference type="STRING" id="537006.PRABACTJOHN_02999"/>
<dbReference type="EMBL" id="ABYH01000326">
    <property type="protein sequence ID" value="EEC95656.1"/>
    <property type="molecule type" value="Genomic_DNA"/>
</dbReference>
<reference evidence="2 3" key="1">
    <citation type="submission" date="2008-10" db="EMBL/GenBank/DDBJ databases">
        <title>Draft genome sequence of Parabacteroides johnsonii (DSM 18315).</title>
        <authorList>
            <person name="Sudarsanam P."/>
            <person name="Ley R."/>
            <person name="Guruge J."/>
            <person name="Turnbaugh P.J."/>
            <person name="Mahowald M."/>
            <person name="Liep D."/>
            <person name="Gordon J."/>
        </authorList>
    </citation>
    <scope>NUCLEOTIDE SEQUENCE [LARGE SCALE GENOMIC DNA]</scope>
    <source>
        <strain evidence="2 3">DSM 18315</strain>
    </source>
</reference>
<evidence type="ECO:0000313" key="2">
    <source>
        <dbReference type="EMBL" id="EEC95656.1"/>
    </source>
</evidence>
<comment type="caution">
    <text evidence="2">The sequence shown here is derived from an EMBL/GenBank/DDBJ whole genome shotgun (WGS) entry which is preliminary data.</text>
</comment>
<reference evidence="2 3" key="2">
    <citation type="submission" date="2008-10" db="EMBL/GenBank/DDBJ databases">
        <authorList>
            <person name="Fulton L."/>
            <person name="Clifton S."/>
            <person name="Fulton B."/>
            <person name="Xu J."/>
            <person name="Minx P."/>
            <person name="Pepin K.H."/>
            <person name="Johnson M."/>
            <person name="Bhonagiri V."/>
            <person name="Nash W.E."/>
            <person name="Mardis E.R."/>
            <person name="Wilson R.K."/>
        </authorList>
    </citation>
    <scope>NUCLEOTIDE SEQUENCE [LARGE SCALE GENOMIC DNA]</scope>
    <source>
        <strain evidence="2 3">DSM 18315</strain>
    </source>
</reference>
<dbReference type="RefSeq" id="WP_008150871.1">
    <property type="nucleotide sequence ID" value="NZ_DS996453.1"/>
</dbReference>